<reference evidence="5" key="1">
    <citation type="submission" date="2016-04" db="EMBL/GenBank/DDBJ databases">
        <authorList>
            <person name="Evans L.H."/>
            <person name="Alamgir A."/>
            <person name="Owens N."/>
            <person name="Weber N.D."/>
            <person name="Virtaneva K."/>
            <person name="Barbian K."/>
            <person name="Babar A."/>
            <person name="Rosenke K."/>
        </authorList>
    </citation>
    <scope>NUCLEOTIDE SEQUENCE [LARGE SCALE GENOMIC DNA]</scope>
    <source>
        <strain evidence="5">CBS 101.48</strain>
    </source>
</reference>
<organism evidence="5">
    <name type="scientific">Absidia glauca</name>
    <name type="common">Pin mould</name>
    <dbReference type="NCBI Taxonomy" id="4829"/>
    <lineage>
        <taxon>Eukaryota</taxon>
        <taxon>Fungi</taxon>
        <taxon>Fungi incertae sedis</taxon>
        <taxon>Mucoromycota</taxon>
        <taxon>Mucoromycotina</taxon>
        <taxon>Mucoromycetes</taxon>
        <taxon>Mucorales</taxon>
        <taxon>Cunninghamellaceae</taxon>
        <taxon>Absidia</taxon>
    </lineage>
</organism>
<dbReference type="InParanoid" id="A0A168M7E0"/>
<dbReference type="PANTHER" id="PTHR12425">
    <property type="entry name" value="SYNEMBRYN"/>
    <property type="match status" value="1"/>
</dbReference>
<evidence type="ECO:0000256" key="2">
    <source>
        <dbReference type="ARBA" id="ARBA00022658"/>
    </source>
</evidence>
<dbReference type="GO" id="GO:0007186">
    <property type="term" value="P:G protein-coupled receptor signaling pathway"/>
    <property type="evidence" value="ECO:0007669"/>
    <property type="project" value="TreeGrafter"/>
</dbReference>
<proteinExistence type="inferred from homology"/>
<feature type="region of interest" description="Disordered" evidence="4">
    <location>
        <begin position="548"/>
        <end position="570"/>
    </location>
</feature>
<dbReference type="EMBL" id="LT552047">
    <property type="protein sequence ID" value="SAL98071.1"/>
    <property type="molecule type" value="Genomic_DNA"/>
</dbReference>
<evidence type="ECO:0000256" key="3">
    <source>
        <dbReference type="ARBA" id="ARBA00023186"/>
    </source>
</evidence>
<dbReference type="InterPro" id="IPR016024">
    <property type="entry name" value="ARM-type_fold"/>
</dbReference>
<dbReference type="OMA" id="GFLFHKG"/>
<evidence type="ECO:0000313" key="5">
    <source>
        <dbReference type="EMBL" id="SAL98071.1"/>
    </source>
</evidence>
<evidence type="ECO:0000256" key="4">
    <source>
        <dbReference type="SAM" id="MobiDB-lite"/>
    </source>
</evidence>
<keyword evidence="3" id="KW-0143">Chaperone</keyword>
<dbReference type="Pfam" id="PF10165">
    <property type="entry name" value="Ric8"/>
    <property type="match status" value="1"/>
</dbReference>
<protein>
    <submittedName>
        <fullName evidence="5">Uncharacterized protein</fullName>
    </submittedName>
</protein>
<dbReference type="OrthoDB" id="5585685at2759"/>
<evidence type="ECO:0000256" key="1">
    <source>
        <dbReference type="ARBA" id="ARBA00009049"/>
    </source>
</evidence>
<dbReference type="GO" id="GO:0005737">
    <property type="term" value="C:cytoplasm"/>
    <property type="evidence" value="ECO:0007669"/>
    <property type="project" value="TreeGrafter"/>
</dbReference>
<dbReference type="AlphaFoldDB" id="A0A168M7E0"/>
<dbReference type="InterPro" id="IPR019318">
    <property type="entry name" value="Gua_nucleotide_exch_fac_Ric8"/>
</dbReference>
<name>A0A168M7E0_ABSGL</name>
<gene>
    <name evidence="5" type="primary">ABSGL_03598.1 scaffold 4609</name>
</gene>
<dbReference type="Gene3D" id="1.25.10.10">
    <property type="entry name" value="Leucine-rich Repeat Variant"/>
    <property type="match status" value="1"/>
</dbReference>
<dbReference type="GO" id="GO:0005085">
    <property type="term" value="F:guanyl-nucleotide exchange factor activity"/>
    <property type="evidence" value="ECO:0007669"/>
    <property type="project" value="UniProtKB-KW"/>
</dbReference>
<dbReference type="SUPFAM" id="SSF48371">
    <property type="entry name" value="ARM repeat"/>
    <property type="match status" value="1"/>
</dbReference>
<sequence length="570" mass="63937">MAISDTCSILSTGNQNDIVNLFTTIKNSPEGIDVQEKHKFMEPLLIHLAERSWNEQSKTNVNGYKRKPLIRLSLCTAMTLGLEVLKLLGRTTQGSEALFSEKGTQALLKISGLDDITSFQDTASSQEALKCMANCILLDEKTKTYLENNNGISACGRLLQSRPTLSMEVQFLICRILFFMTVNRSDIVQQLMDYDIAQSTEKILVENVQKIKNDKSIDMTAPINPVSVVNEALKMLFNMILAYGRQQQQQQEEGSTSPTPITAPEYFRKCLLPILEIIFLIPPPQPLPLSPPHSHAIHALMQYPCPVIIEIWREYKNDIFQSPDLTAEQGRLFVANKMTELLQDSLMYLIPNEDPDEQAPPDRQHYNIDAVLSPIILVIRNLAHGDPNLRPLIAHNLLPQESDRMMPVNQGKGLSAYLIRLMTSAMLPQTRDAVCETMFVLCDEEGKFDDNDYSDVGYGNAIGFLVNKGIAMEPPQETQVNSQDGDNDNENQQINPITGQYVSAERDQGPALADMTDEEKEREAEKLFVLFERLKKTGIIDVENPIAKAMREGGGDSDSSRIKELDSDEE</sequence>
<comment type="similarity">
    <text evidence="1">Belongs to the synembryn family.</text>
</comment>
<dbReference type="InterPro" id="IPR011989">
    <property type="entry name" value="ARM-like"/>
</dbReference>
<dbReference type="PANTHER" id="PTHR12425:SF5">
    <property type="entry name" value="SYNEMBRYN"/>
    <property type="match status" value="1"/>
</dbReference>
<evidence type="ECO:0000313" key="6">
    <source>
        <dbReference type="Proteomes" id="UP000078561"/>
    </source>
</evidence>
<dbReference type="GO" id="GO:0001965">
    <property type="term" value="F:G-protein alpha-subunit binding"/>
    <property type="evidence" value="ECO:0007669"/>
    <property type="project" value="TreeGrafter"/>
</dbReference>
<dbReference type="Proteomes" id="UP000078561">
    <property type="component" value="Unassembled WGS sequence"/>
</dbReference>
<feature type="compositionally biased region" description="Basic and acidic residues" evidence="4">
    <location>
        <begin position="549"/>
        <end position="570"/>
    </location>
</feature>
<keyword evidence="6" id="KW-1185">Reference proteome</keyword>
<accession>A0A168M7E0</accession>
<keyword evidence="2" id="KW-0344">Guanine-nucleotide releasing factor</keyword>
<dbReference type="STRING" id="4829.A0A168M7E0"/>